<dbReference type="SUPFAM" id="SSF53474">
    <property type="entry name" value="alpha/beta-Hydrolases"/>
    <property type="match status" value="1"/>
</dbReference>
<gene>
    <name evidence="2" type="ORF">AUC68_11440</name>
</gene>
<evidence type="ECO:0000256" key="1">
    <source>
        <dbReference type="SAM" id="SignalP"/>
    </source>
</evidence>
<accession>A0A1E3VX27</accession>
<name>A0A1E3VX27_9HYPH</name>
<keyword evidence="1" id="KW-0732">Signal</keyword>
<dbReference type="AlphaFoldDB" id="A0A1E3VX27"/>
<reference evidence="2 3" key="1">
    <citation type="journal article" date="2016" name="Environ. Microbiol.">
        <title>New Methyloceanibacter diversity from North Sea sediments includes methanotroph containing solely the soluble methane monooxygenase.</title>
        <authorList>
            <person name="Vekeman B."/>
            <person name="Kerckhof F.M."/>
            <person name="Cremers G."/>
            <person name="de Vos P."/>
            <person name="Vandamme P."/>
            <person name="Boon N."/>
            <person name="Op den Camp H.J."/>
            <person name="Heylen K."/>
        </authorList>
    </citation>
    <scope>NUCLEOTIDE SEQUENCE [LARGE SCALE GENOMIC DNA]</scope>
    <source>
        <strain evidence="2 3">R-67174</strain>
    </source>
</reference>
<feature type="chain" id="PRO_5009138724" description="AB hydrolase-1 domain-containing protein" evidence="1">
    <location>
        <begin position="28"/>
        <end position="94"/>
    </location>
</feature>
<dbReference type="Gene3D" id="3.40.50.1820">
    <property type="entry name" value="alpha/beta hydrolase"/>
    <property type="match status" value="1"/>
</dbReference>
<protein>
    <recommendedName>
        <fullName evidence="4">AB hydrolase-1 domain-containing protein</fullName>
    </recommendedName>
</protein>
<dbReference type="OrthoDB" id="9804723at2"/>
<sequence>MQGKTLHRILRVTALSVLLLASGFPSARGAATAIMAEGAAYARLGPPEAPVKLFYESKGTGAPILLIHGFGASTFTWRRIAPAWRKTTKSSRWI</sequence>
<comment type="caution">
    <text evidence="2">The sequence shown here is derived from an EMBL/GenBank/DDBJ whole genome shotgun (WGS) entry which is preliminary data.</text>
</comment>
<feature type="signal peptide" evidence="1">
    <location>
        <begin position="1"/>
        <end position="27"/>
    </location>
</feature>
<evidence type="ECO:0000313" key="3">
    <source>
        <dbReference type="Proteomes" id="UP000094501"/>
    </source>
</evidence>
<organism evidence="2 3">
    <name type="scientific">Methyloceanibacter methanicus</name>
    <dbReference type="NCBI Taxonomy" id="1774968"/>
    <lineage>
        <taxon>Bacteria</taxon>
        <taxon>Pseudomonadati</taxon>
        <taxon>Pseudomonadota</taxon>
        <taxon>Alphaproteobacteria</taxon>
        <taxon>Hyphomicrobiales</taxon>
        <taxon>Hyphomicrobiaceae</taxon>
        <taxon>Methyloceanibacter</taxon>
    </lineage>
</organism>
<dbReference type="EMBL" id="LPWG01000014">
    <property type="protein sequence ID" value="ODR98098.1"/>
    <property type="molecule type" value="Genomic_DNA"/>
</dbReference>
<proteinExistence type="predicted"/>
<evidence type="ECO:0008006" key="4">
    <source>
        <dbReference type="Google" id="ProtNLM"/>
    </source>
</evidence>
<evidence type="ECO:0000313" key="2">
    <source>
        <dbReference type="EMBL" id="ODR98098.1"/>
    </source>
</evidence>
<keyword evidence="3" id="KW-1185">Reference proteome</keyword>
<dbReference type="STRING" id="1774968.AUC68_11440"/>
<dbReference type="Proteomes" id="UP000094501">
    <property type="component" value="Unassembled WGS sequence"/>
</dbReference>
<dbReference type="InterPro" id="IPR029058">
    <property type="entry name" value="AB_hydrolase_fold"/>
</dbReference>
<dbReference type="RefSeq" id="WP_069438419.1">
    <property type="nucleotide sequence ID" value="NZ_LPWG01000014.1"/>
</dbReference>